<evidence type="ECO:0000313" key="7">
    <source>
        <dbReference type="EMBL" id="GAA96474.1"/>
    </source>
</evidence>
<dbReference type="GO" id="GO:0016887">
    <property type="term" value="F:ATP hydrolysis activity"/>
    <property type="evidence" value="ECO:0007669"/>
    <property type="project" value="TreeGrafter"/>
</dbReference>
<accession>G7E0W4</accession>
<comment type="caution">
    <text evidence="7">The sequence shown here is derived from an EMBL/GenBank/DDBJ whole genome shotgun (WGS) entry which is preliminary data.</text>
</comment>
<dbReference type="GO" id="GO:0140658">
    <property type="term" value="F:ATP-dependent chromatin remodeler activity"/>
    <property type="evidence" value="ECO:0007669"/>
    <property type="project" value="TreeGrafter"/>
</dbReference>
<dbReference type="SUPFAM" id="SSF46689">
    <property type="entry name" value="Homeodomain-like"/>
    <property type="match status" value="1"/>
</dbReference>
<organism evidence="7 8">
    <name type="scientific">Mixia osmundae (strain CBS 9802 / IAM 14324 / JCM 22182 / KY 12970)</name>
    <dbReference type="NCBI Taxonomy" id="764103"/>
    <lineage>
        <taxon>Eukaryota</taxon>
        <taxon>Fungi</taxon>
        <taxon>Dikarya</taxon>
        <taxon>Basidiomycota</taxon>
        <taxon>Pucciniomycotina</taxon>
        <taxon>Mixiomycetes</taxon>
        <taxon>Mixiales</taxon>
        <taxon>Mixiaceae</taxon>
        <taxon>Mixia</taxon>
    </lineage>
</organism>
<dbReference type="CDD" id="cd11660">
    <property type="entry name" value="SANT_TRF"/>
    <property type="match status" value="1"/>
</dbReference>
<dbReference type="AlphaFoldDB" id="G7E0W4"/>
<dbReference type="STRING" id="764103.G7E0W4"/>
<name>G7E0W4_MIXOS</name>
<dbReference type="GO" id="GO:0003682">
    <property type="term" value="F:chromatin binding"/>
    <property type="evidence" value="ECO:0007669"/>
    <property type="project" value="TreeGrafter"/>
</dbReference>
<dbReference type="GO" id="GO:0042393">
    <property type="term" value="F:histone binding"/>
    <property type="evidence" value="ECO:0007669"/>
    <property type="project" value="TreeGrafter"/>
</dbReference>
<dbReference type="OrthoDB" id="3030170at2759"/>
<dbReference type="InterPro" id="IPR025260">
    <property type="entry name" value="CHD1-like_C"/>
</dbReference>
<comment type="subcellular location">
    <subcellularLocation>
        <location evidence="1">Nucleus</location>
    </subcellularLocation>
</comment>
<feature type="domain" description="Chromodomain-helicase-DNA-binding protein 1-like C-terminal" evidence="6">
    <location>
        <begin position="444"/>
        <end position="544"/>
    </location>
</feature>
<dbReference type="GO" id="GO:0003677">
    <property type="term" value="F:DNA binding"/>
    <property type="evidence" value="ECO:0007669"/>
    <property type="project" value="UniProtKB-KW"/>
</dbReference>
<dbReference type="Pfam" id="PF23588">
    <property type="entry name" value="HTH_CHD1_Hrp3"/>
    <property type="match status" value="1"/>
</dbReference>
<reference evidence="7 8" key="1">
    <citation type="journal article" date="2011" name="J. Gen. Appl. Microbiol.">
        <title>Draft genome sequencing of the enigmatic basidiomycete Mixia osmundae.</title>
        <authorList>
            <person name="Nishida H."/>
            <person name="Nagatsuka Y."/>
            <person name="Sugiyama J."/>
        </authorList>
    </citation>
    <scope>NUCLEOTIDE SEQUENCE [LARGE SCALE GENOMIC DNA]</scope>
    <source>
        <strain evidence="8">CBS 9802 / IAM 14324 / JCM 22182 / KY 12970</strain>
    </source>
</reference>
<dbReference type="InterPro" id="IPR009057">
    <property type="entry name" value="Homeodomain-like_sf"/>
</dbReference>
<keyword evidence="8" id="KW-1185">Reference proteome</keyword>
<feature type="compositionally biased region" description="Polar residues" evidence="5">
    <location>
        <begin position="84"/>
        <end position="100"/>
    </location>
</feature>
<evidence type="ECO:0000313" key="8">
    <source>
        <dbReference type="Proteomes" id="UP000009131"/>
    </source>
</evidence>
<dbReference type="eggNOG" id="KOG0384">
    <property type="taxonomic scope" value="Eukaryota"/>
</dbReference>
<reference evidence="7 8" key="2">
    <citation type="journal article" date="2012" name="Open Biol.">
        <title>Characteristics of nucleosomes and linker DNA regions on the genome of the basidiomycete Mixia osmundae revealed by mono- and dinucleosome mapping.</title>
        <authorList>
            <person name="Nishida H."/>
            <person name="Kondo S."/>
            <person name="Matsumoto T."/>
            <person name="Suzuki Y."/>
            <person name="Yoshikawa H."/>
            <person name="Taylor T.D."/>
            <person name="Sugiyama J."/>
        </authorList>
    </citation>
    <scope>NUCLEOTIDE SEQUENCE [LARGE SCALE GENOMIC DNA]</scope>
    <source>
        <strain evidence="8">CBS 9802 / IAM 14324 / JCM 22182 / KY 12970</strain>
    </source>
</reference>
<dbReference type="EMBL" id="BABT02000090">
    <property type="protein sequence ID" value="GAA96474.1"/>
    <property type="molecule type" value="Genomic_DNA"/>
</dbReference>
<feature type="compositionally biased region" description="Low complexity" evidence="5">
    <location>
        <begin position="118"/>
        <end position="131"/>
    </location>
</feature>
<evidence type="ECO:0000256" key="3">
    <source>
        <dbReference type="ARBA" id="ARBA00023125"/>
    </source>
</evidence>
<dbReference type="PANTHER" id="PTHR45623">
    <property type="entry name" value="CHROMODOMAIN-HELICASE-DNA-BINDING PROTEIN 3-RELATED-RELATED"/>
    <property type="match status" value="1"/>
</dbReference>
<feature type="region of interest" description="Disordered" evidence="5">
    <location>
        <begin position="554"/>
        <end position="583"/>
    </location>
</feature>
<dbReference type="HOGENOM" id="CLU_360183_0_0_1"/>
<keyword evidence="4" id="KW-0539">Nucleus</keyword>
<sequence>MPAAASATTNPPALTLPSDHGIFGRGSDSALPNASSSATSSSRTIRSPSSLSAVAQGKQRSTEPTNLLDEIMAKSAVVPKRSMLQQRLSATAEPSTSSGTAALRQRSRSPSTPLFDKATSPALSAPSSTASEKPLSEEHKQALVRPHSISDKQLRSLVRAIQKWGPLELRYDKVAREADCTLQDPIVLTSAIDGFLEECRKAVKAHRWPKIDAMFEAKSPGLAVFRAKIVHPQVAGMTKVNAEACLLRVEDLGRLHQRIRSLERPSGFTITDPPVRQTYKWDCDWTPEDDRQLLIGVNRHGFGEWHAIRDDPELNLKDKLFFAKAGARQIDEANAVSQPGFYLPTVVLAHRLELSPPPDDPVLEMRPALSQAPGIASSAPSRAQSVVAMESSPAASPKPRNAIAKNLLPNESAISLRADFLLKHLRDPVVEVKETPTKKRKAKDPERDPKGSHRKKRALLKDVVLSGEEALLKPIKPQLQQLWSASNFDREARVARIRELLLPIGTHIAALRNVDSAPLWSAAARYFSHSPITGSQLEELFTFAHDRLAPKQSSFSEAAAPQMPTPPAADVAPGQIESQSLQRPKRTDLLRVPRLYETSKLKTKTLHSHSKMKFTAVALLAGAAAAVSATTPTQLINQLNVVTTDAQKLNTSLAATTFTYSSAYAIHTAALQTIKDINNATSLCNSTTGFTPANSVTVINTVANNITPPTKAALTSLINKKSQFDSFKLGSLAKQDINNLKNSTDNLAACIVNQVIGATVTPLDTAFAQAAAAYASEA</sequence>
<keyword evidence="3" id="KW-0238">DNA-binding</keyword>
<feature type="compositionally biased region" description="Low complexity" evidence="5">
    <location>
        <begin position="1"/>
        <end position="18"/>
    </location>
</feature>
<evidence type="ECO:0000259" key="6">
    <source>
        <dbReference type="SMART" id="SM01176"/>
    </source>
</evidence>
<evidence type="ECO:0000256" key="4">
    <source>
        <dbReference type="ARBA" id="ARBA00023242"/>
    </source>
</evidence>
<dbReference type="InterPro" id="IPR056302">
    <property type="entry name" value="CHD1-2/Hrp3_HTH"/>
</dbReference>
<dbReference type="Gene3D" id="1.10.10.60">
    <property type="entry name" value="Homeodomain-like"/>
    <property type="match status" value="1"/>
</dbReference>
<feature type="region of interest" description="Disordered" evidence="5">
    <location>
        <begin position="373"/>
        <end position="401"/>
    </location>
</feature>
<dbReference type="Gene3D" id="1.20.1280.140">
    <property type="match status" value="1"/>
</dbReference>
<dbReference type="InParanoid" id="G7E0W4"/>
<dbReference type="GO" id="GO:0000785">
    <property type="term" value="C:chromatin"/>
    <property type="evidence" value="ECO:0007669"/>
    <property type="project" value="TreeGrafter"/>
</dbReference>
<dbReference type="Gene3D" id="6.10.140.1440">
    <property type="match status" value="1"/>
</dbReference>
<dbReference type="PANTHER" id="PTHR45623:SF14">
    <property type="entry name" value="CHROMODOMAIN-HELICASE-DNA-BINDING PROTEIN 1"/>
    <property type="match status" value="1"/>
</dbReference>
<dbReference type="GO" id="GO:0034728">
    <property type="term" value="P:nucleosome organization"/>
    <property type="evidence" value="ECO:0007669"/>
    <property type="project" value="TreeGrafter"/>
</dbReference>
<dbReference type="SMART" id="SM01176">
    <property type="entry name" value="DUF4208"/>
    <property type="match status" value="1"/>
</dbReference>
<dbReference type="InterPro" id="IPR021054">
    <property type="entry name" value="Cell_wall_mannoprotein_1"/>
</dbReference>
<feature type="compositionally biased region" description="Basic and acidic residues" evidence="5">
    <location>
        <begin position="432"/>
        <end position="451"/>
    </location>
</feature>
<dbReference type="Proteomes" id="UP000009131">
    <property type="component" value="Unassembled WGS sequence"/>
</dbReference>
<protein>
    <recommendedName>
        <fullName evidence="6">Chromodomain-helicase-DNA-binding protein 1-like C-terminal domain-containing protein</fullName>
    </recommendedName>
</protein>
<evidence type="ECO:0000256" key="2">
    <source>
        <dbReference type="ARBA" id="ARBA00007025"/>
    </source>
</evidence>
<dbReference type="Pfam" id="PF12296">
    <property type="entry name" value="HsbA"/>
    <property type="match status" value="1"/>
</dbReference>
<dbReference type="GO" id="GO:0005634">
    <property type="term" value="C:nucleus"/>
    <property type="evidence" value="ECO:0007669"/>
    <property type="project" value="UniProtKB-SubCell"/>
</dbReference>
<evidence type="ECO:0000256" key="1">
    <source>
        <dbReference type="ARBA" id="ARBA00004123"/>
    </source>
</evidence>
<feature type="region of interest" description="Disordered" evidence="5">
    <location>
        <begin position="84"/>
        <end position="146"/>
    </location>
</feature>
<gene>
    <name evidence="7" type="primary">Mo03141</name>
    <name evidence="7" type="ORF">E5Q_03141</name>
</gene>
<evidence type="ECO:0000256" key="5">
    <source>
        <dbReference type="SAM" id="MobiDB-lite"/>
    </source>
</evidence>
<feature type="region of interest" description="Disordered" evidence="5">
    <location>
        <begin position="432"/>
        <end position="457"/>
    </location>
</feature>
<feature type="compositionally biased region" description="Low complexity" evidence="5">
    <location>
        <begin position="29"/>
        <end position="53"/>
    </location>
</feature>
<comment type="similarity">
    <text evidence="2">Belongs to the SNF2/RAD54 helicase family.</text>
</comment>
<feature type="region of interest" description="Disordered" evidence="5">
    <location>
        <begin position="1"/>
        <end position="69"/>
    </location>
</feature>
<proteinExistence type="inferred from homology"/>